<keyword evidence="3" id="KW-1185">Reference proteome</keyword>
<feature type="region of interest" description="Disordered" evidence="1">
    <location>
        <begin position="118"/>
        <end position="139"/>
    </location>
</feature>
<proteinExistence type="predicted"/>
<dbReference type="EMBL" id="CAUYUE010000018">
    <property type="protein sequence ID" value="CAK0787808.1"/>
    <property type="molecule type" value="Genomic_DNA"/>
</dbReference>
<accession>A0AAV1IKM4</accession>
<dbReference type="AlphaFoldDB" id="A0AAV1IKM4"/>
<reference evidence="2 3" key="1">
    <citation type="submission" date="2023-10" db="EMBL/GenBank/DDBJ databases">
        <authorList>
            <person name="Maclean D."/>
            <person name="Macfadyen A."/>
        </authorList>
    </citation>
    <scope>NUCLEOTIDE SEQUENCE [LARGE SCALE GENOMIC DNA]</scope>
</reference>
<evidence type="ECO:0000256" key="1">
    <source>
        <dbReference type="SAM" id="MobiDB-lite"/>
    </source>
</evidence>
<evidence type="ECO:0000313" key="2">
    <source>
        <dbReference type="EMBL" id="CAK0787808.1"/>
    </source>
</evidence>
<protein>
    <submittedName>
        <fullName evidence="2">Uncharacterized protein</fullName>
    </submittedName>
</protein>
<dbReference type="Proteomes" id="UP001314263">
    <property type="component" value="Unassembled WGS sequence"/>
</dbReference>
<sequence>MPASEKTHRGAWLGIALSRIDNVLAENVSSFLKNTAEAAALAKEEPKLAGAGGSRRGGTAQISKPRVWPAAMMQMLDMMAFGLDTSQRLACQVQVPYARLGGIQAALAVMHSGLQPDIASHATPPRPWRSSVRSAGSPC</sequence>
<name>A0AAV1IKM4_9CHLO</name>
<comment type="caution">
    <text evidence="2">The sequence shown here is derived from an EMBL/GenBank/DDBJ whole genome shotgun (WGS) entry which is preliminary data.</text>
</comment>
<evidence type="ECO:0000313" key="3">
    <source>
        <dbReference type="Proteomes" id="UP001314263"/>
    </source>
</evidence>
<gene>
    <name evidence="2" type="ORF">CVIRNUC_011030</name>
</gene>
<organism evidence="2 3">
    <name type="scientific">Coccomyxa viridis</name>
    <dbReference type="NCBI Taxonomy" id="1274662"/>
    <lineage>
        <taxon>Eukaryota</taxon>
        <taxon>Viridiplantae</taxon>
        <taxon>Chlorophyta</taxon>
        <taxon>core chlorophytes</taxon>
        <taxon>Trebouxiophyceae</taxon>
        <taxon>Trebouxiophyceae incertae sedis</taxon>
        <taxon>Coccomyxaceae</taxon>
        <taxon>Coccomyxa</taxon>
    </lineage>
</organism>